<evidence type="ECO:0000256" key="3">
    <source>
        <dbReference type="ARBA" id="ARBA00022679"/>
    </source>
</evidence>
<keyword evidence="5" id="KW-0460">Magnesium</keyword>
<dbReference type="STRING" id="519472.BHY08_00095"/>
<dbReference type="Proteomes" id="UP000191200">
    <property type="component" value="Chromosome"/>
</dbReference>
<dbReference type="Gene3D" id="1.10.600.10">
    <property type="entry name" value="Farnesyl Diphosphate Synthase"/>
    <property type="match status" value="1"/>
</dbReference>
<keyword evidence="4" id="KW-0479">Metal-binding</keyword>
<reference evidence="7 8" key="1">
    <citation type="submission" date="2016-09" db="EMBL/GenBank/DDBJ databases">
        <title>Vagococcus teuberi sp. nov., isolated from the Malian artisanal sour milk fene.</title>
        <authorList>
            <person name="Wullschleger S."/>
            <person name="Seifert C."/>
            <person name="Baumgartner S."/>
            <person name="Lacroix C."/>
            <person name="Bonfoh B."/>
            <person name="Stevens M.J."/>
            <person name="Meile L."/>
        </authorList>
    </citation>
    <scope>NUCLEOTIDE SEQUENCE [LARGE SCALE GENOMIC DNA]</scope>
    <source>
        <strain evidence="7 8">DSM 21459</strain>
    </source>
</reference>
<dbReference type="AlphaFoldDB" id="A0A1J0A392"/>
<proteinExistence type="inferred from homology"/>
<sequence>MEPHDMWTSYPSLKKDLQKTLNLISESISLPNKEVEDAILAIFHSGGKLLRPAYLLLFSEFGTKVDKKKTIALAAAIETLHTATLIHDDIVDVADTRRGTKTMNASFSTDIAVYSGDYLFIVCFKLLIQYQNSLKSIELNTTSMEKVLLGELGQMNERYNINVTVDDYLANITGKTAELFALSCFIGCFENGGSKNLANKCREIGKDIGLAFQIVDDILDYSQSEETLGKPVLEDVRQGIYSLPLICSIAEHPDFFEPILSKKDSMTQEDAKQIHDLVSDCHGVEKAYELASHYTNRALDGIQSLPNNKQNTKEIIYTITKSILQRTF</sequence>
<dbReference type="GO" id="GO:0008299">
    <property type="term" value="P:isoprenoid biosynthetic process"/>
    <property type="evidence" value="ECO:0007669"/>
    <property type="project" value="InterPro"/>
</dbReference>
<dbReference type="PANTHER" id="PTHR12001">
    <property type="entry name" value="GERANYLGERANYL PYROPHOSPHATE SYNTHASE"/>
    <property type="match status" value="1"/>
</dbReference>
<dbReference type="InterPro" id="IPR033749">
    <property type="entry name" value="Polyprenyl_synt_CS"/>
</dbReference>
<comment type="similarity">
    <text evidence="2 6">Belongs to the FPP/GGPP synthase family.</text>
</comment>
<evidence type="ECO:0000313" key="8">
    <source>
        <dbReference type="Proteomes" id="UP000191200"/>
    </source>
</evidence>
<gene>
    <name evidence="7" type="ORF">BHY08_00095</name>
</gene>
<dbReference type="SFLD" id="SFLDS00005">
    <property type="entry name" value="Isoprenoid_Synthase_Type_I"/>
    <property type="match status" value="1"/>
</dbReference>
<comment type="cofactor">
    <cofactor evidence="1">
        <name>Mg(2+)</name>
        <dbReference type="ChEBI" id="CHEBI:18420"/>
    </cofactor>
</comment>
<dbReference type="CDD" id="cd00685">
    <property type="entry name" value="Trans_IPPS_HT"/>
    <property type="match status" value="1"/>
</dbReference>
<dbReference type="KEGG" id="vte:BHY08_00095"/>
<evidence type="ECO:0000256" key="5">
    <source>
        <dbReference type="ARBA" id="ARBA00022842"/>
    </source>
</evidence>
<dbReference type="PANTHER" id="PTHR12001:SF69">
    <property type="entry name" value="ALL TRANS-POLYPRENYL-DIPHOSPHATE SYNTHASE PDSS1"/>
    <property type="match status" value="1"/>
</dbReference>
<evidence type="ECO:0000256" key="6">
    <source>
        <dbReference type="RuleBase" id="RU004466"/>
    </source>
</evidence>
<dbReference type="InterPro" id="IPR000092">
    <property type="entry name" value="Polyprenyl_synt"/>
</dbReference>
<name>A0A1J0A392_9ENTE</name>
<dbReference type="SUPFAM" id="SSF48576">
    <property type="entry name" value="Terpenoid synthases"/>
    <property type="match status" value="1"/>
</dbReference>
<dbReference type="OrthoDB" id="9805316at2"/>
<dbReference type="PROSITE" id="PS00444">
    <property type="entry name" value="POLYPRENYL_SYNTHASE_2"/>
    <property type="match status" value="1"/>
</dbReference>
<evidence type="ECO:0000313" key="7">
    <source>
        <dbReference type="EMBL" id="APB30384.1"/>
    </source>
</evidence>
<accession>A0A1J0A392</accession>
<keyword evidence="3 6" id="KW-0808">Transferase</keyword>
<keyword evidence="8" id="KW-1185">Reference proteome</keyword>
<evidence type="ECO:0000256" key="1">
    <source>
        <dbReference type="ARBA" id="ARBA00001946"/>
    </source>
</evidence>
<protein>
    <submittedName>
        <fullName evidence="7">Geranylgeranyl pyrophosphate synthase</fullName>
    </submittedName>
</protein>
<dbReference type="GO" id="GO:0004659">
    <property type="term" value="F:prenyltransferase activity"/>
    <property type="evidence" value="ECO:0007669"/>
    <property type="project" value="InterPro"/>
</dbReference>
<dbReference type="EMBL" id="CP017267">
    <property type="protein sequence ID" value="APB30384.1"/>
    <property type="molecule type" value="Genomic_DNA"/>
</dbReference>
<dbReference type="InterPro" id="IPR008949">
    <property type="entry name" value="Isoprenoid_synthase_dom_sf"/>
</dbReference>
<organism evidence="7 8">
    <name type="scientific">Vagococcus teuberi</name>
    <dbReference type="NCBI Taxonomy" id="519472"/>
    <lineage>
        <taxon>Bacteria</taxon>
        <taxon>Bacillati</taxon>
        <taxon>Bacillota</taxon>
        <taxon>Bacilli</taxon>
        <taxon>Lactobacillales</taxon>
        <taxon>Enterococcaceae</taxon>
        <taxon>Vagococcus</taxon>
    </lineage>
</organism>
<evidence type="ECO:0000256" key="2">
    <source>
        <dbReference type="ARBA" id="ARBA00006706"/>
    </source>
</evidence>
<dbReference type="Pfam" id="PF00348">
    <property type="entry name" value="polyprenyl_synt"/>
    <property type="match status" value="1"/>
</dbReference>
<dbReference type="PROSITE" id="PS00723">
    <property type="entry name" value="POLYPRENYL_SYNTHASE_1"/>
    <property type="match status" value="1"/>
</dbReference>
<dbReference type="GO" id="GO:0046872">
    <property type="term" value="F:metal ion binding"/>
    <property type="evidence" value="ECO:0007669"/>
    <property type="project" value="UniProtKB-KW"/>
</dbReference>
<evidence type="ECO:0000256" key="4">
    <source>
        <dbReference type="ARBA" id="ARBA00022723"/>
    </source>
</evidence>
<dbReference type="RefSeq" id="WP_071455945.1">
    <property type="nucleotide sequence ID" value="NZ_CP017267.1"/>
</dbReference>